<keyword evidence="2" id="KW-1185">Reference proteome</keyword>
<evidence type="ECO:0000313" key="2">
    <source>
        <dbReference type="Proteomes" id="UP001066276"/>
    </source>
</evidence>
<organism evidence="1 2">
    <name type="scientific">Pleurodeles waltl</name>
    <name type="common">Iberian ribbed newt</name>
    <dbReference type="NCBI Taxonomy" id="8319"/>
    <lineage>
        <taxon>Eukaryota</taxon>
        <taxon>Metazoa</taxon>
        <taxon>Chordata</taxon>
        <taxon>Craniata</taxon>
        <taxon>Vertebrata</taxon>
        <taxon>Euteleostomi</taxon>
        <taxon>Amphibia</taxon>
        <taxon>Batrachia</taxon>
        <taxon>Caudata</taxon>
        <taxon>Salamandroidea</taxon>
        <taxon>Salamandridae</taxon>
        <taxon>Pleurodelinae</taxon>
        <taxon>Pleurodeles</taxon>
    </lineage>
</organism>
<proteinExistence type="predicted"/>
<gene>
    <name evidence="1" type="ORF">NDU88_003257</name>
</gene>
<reference evidence="1" key="1">
    <citation type="journal article" date="2022" name="bioRxiv">
        <title>Sequencing and chromosome-scale assembly of the giantPleurodeles waltlgenome.</title>
        <authorList>
            <person name="Brown T."/>
            <person name="Elewa A."/>
            <person name="Iarovenko S."/>
            <person name="Subramanian E."/>
            <person name="Araus A.J."/>
            <person name="Petzold A."/>
            <person name="Susuki M."/>
            <person name="Suzuki K.-i.T."/>
            <person name="Hayashi T."/>
            <person name="Toyoda A."/>
            <person name="Oliveira C."/>
            <person name="Osipova E."/>
            <person name="Leigh N.D."/>
            <person name="Simon A."/>
            <person name="Yun M.H."/>
        </authorList>
    </citation>
    <scope>NUCLEOTIDE SEQUENCE</scope>
    <source>
        <strain evidence="1">20211129_DDA</strain>
        <tissue evidence="1">Liver</tissue>
    </source>
</reference>
<protein>
    <submittedName>
        <fullName evidence="1">Uncharacterized protein</fullName>
    </submittedName>
</protein>
<name>A0AAV7M415_PLEWA</name>
<dbReference type="Proteomes" id="UP001066276">
    <property type="component" value="Chromosome 10"/>
</dbReference>
<accession>A0AAV7M415</accession>
<dbReference type="EMBL" id="JANPWB010000014">
    <property type="protein sequence ID" value="KAJ1098141.1"/>
    <property type="molecule type" value="Genomic_DNA"/>
</dbReference>
<comment type="caution">
    <text evidence="1">The sequence shown here is derived from an EMBL/GenBank/DDBJ whole genome shotgun (WGS) entry which is preliminary data.</text>
</comment>
<dbReference type="AlphaFoldDB" id="A0AAV7M415"/>
<sequence>MSREQGAYDISSIRQSSLALGGSSSAHHCHLGCSSLLGRSLHLSVSRGQLNTQGRFSSHRQGTTLYFLVAASIRSAGPDGPSRCHTSYHRLTGVSTPLWPRPGRHLCWGCLLSLPIVPIVPPSVGRSRQAHSRGSTYLGGLVGRPGLAIVAVSALRRPRRLLECNCHLDTRSHAQGSGFLTHVCKETARARSKKFPVAPYS</sequence>
<evidence type="ECO:0000313" key="1">
    <source>
        <dbReference type="EMBL" id="KAJ1098141.1"/>
    </source>
</evidence>